<dbReference type="EMBL" id="PKOZ01000006">
    <property type="protein sequence ID" value="PQD94932.1"/>
    <property type="molecule type" value="Genomic_DNA"/>
</dbReference>
<dbReference type="Proteomes" id="UP000239663">
    <property type="component" value="Unassembled WGS sequence"/>
</dbReference>
<dbReference type="AlphaFoldDB" id="A0A2S7MYP5"/>
<accession>A0A2S7MYP5</accession>
<name>A0A2S7MYP5_9BACI</name>
<evidence type="ECO:0000313" key="1">
    <source>
        <dbReference type="EMBL" id="PQD94932.1"/>
    </source>
</evidence>
<gene>
    <name evidence="1" type="ORF">CYL18_11385</name>
</gene>
<evidence type="ECO:0000313" key="2">
    <source>
        <dbReference type="Proteomes" id="UP000239663"/>
    </source>
</evidence>
<sequence length="108" mass="12365">MDLDIIWLNFLTALEQSASIIEAKRMVYAGIPFLYITAKENDIRLGELEREIALSAGAVMKGHQLHSKTQFIRNEAALFVFKHRFLVPQRKMFCCGNECADCIRFLPS</sequence>
<reference evidence="1 2" key="1">
    <citation type="submission" date="2017-12" db="EMBL/GenBank/DDBJ databases">
        <title>Taxonomic description and draft genome of Pradoshia cofamensis Gen. nov., sp. nov., a thermotolerant bacillale isolated from anterior gut of earthworm Eisenia fetida.</title>
        <authorList>
            <person name="Saha T."/>
            <person name="Chakraborty R."/>
        </authorList>
    </citation>
    <scope>NUCLEOTIDE SEQUENCE [LARGE SCALE GENOMIC DNA]</scope>
    <source>
        <strain evidence="1 2">EAG3</strain>
    </source>
</reference>
<organism evidence="1 2">
    <name type="scientific">Pradoshia eiseniae</name>
    <dbReference type="NCBI Taxonomy" id="2064768"/>
    <lineage>
        <taxon>Bacteria</taxon>
        <taxon>Bacillati</taxon>
        <taxon>Bacillota</taxon>
        <taxon>Bacilli</taxon>
        <taxon>Bacillales</taxon>
        <taxon>Bacillaceae</taxon>
        <taxon>Pradoshia</taxon>
    </lineage>
</organism>
<dbReference type="RefSeq" id="WP_104849638.1">
    <property type="nucleotide sequence ID" value="NZ_PKOZ01000006.1"/>
</dbReference>
<keyword evidence="2" id="KW-1185">Reference proteome</keyword>
<protein>
    <submittedName>
        <fullName evidence="1">Uncharacterized protein</fullName>
    </submittedName>
</protein>
<comment type="caution">
    <text evidence="1">The sequence shown here is derived from an EMBL/GenBank/DDBJ whole genome shotgun (WGS) entry which is preliminary data.</text>
</comment>
<dbReference type="OrthoDB" id="2988713at2"/>
<proteinExistence type="predicted"/>